<feature type="transmembrane region" description="Helical" evidence="2">
    <location>
        <begin position="20"/>
        <end position="42"/>
    </location>
</feature>
<protein>
    <submittedName>
        <fullName evidence="4">Putative ribonuclease H protein</fullName>
    </submittedName>
</protein>
<keyword evidence="2" id="KW-0812">Transmembrane</keyword>
<feature type="compositionally biased region" description="Acidic residues" evidence="1">
    <location>
        <begin position="172"/>
        <end position="184"/>
    </location>
</feature>
<dbReference type="Pfam" id="PF13966">
    <property type="entry name" value="zf-RVT"/>
    <property type="match status" value="1"/>
</dbReference>
<dbReference type="Proteomes" id="UP000288805">
    <property type="component" value="Unassembled WGS sequence"/>
</dbReference>
<dbReference type="AlphaFoldDB" id="A0A438IIS9"/>
<dbReference type="PROSITE" id="PS50878">
    <property type="entry name" value="RT_POL"/>
    <property type="match status" value="1"/>
</dbReference>
<organism evidence="4 5">
    <name type="scientific">Vitis vinifera</name>
    <name type="common">Grape</name>
    <dbReference type="NCBI Taxonomy" id="29760"/>
    <lineage>
        <taxon>Eukaryota</taxon>
        <taxon>Viridiplantae</taxon>
        <taxon>Streptophyta</taxon>
        <taxon>Embryophyta</taxon>
        <taxon>Tracheophyta</taxon>
        <taxon>Spermatophyta</taxon>
        <taxon>Magnoliopsida</taxon>
        <taxon>eudicotyledons</taxon>
        <taxon>Gunneridae</taxon>
        <taxon>Pentapetalae</taxon>
        <taxon>rosids</taxon>
        <taxon>Vitales</taxon>
        <taxon>Vitaceae</taxon>
        <taxon>Viteae</taxon>
        <taxon>Vitis</taxon>
    </lineage>
</organism>
<comment type="caution">
    <text evidence="4">The sequence shown here is derived from an EMBL/GenBank/DDBJ whole genome shotgun (WGS) entry which is preliminary data.</text>
</comment>
<gene>
    <name evidence="4" type="primary">VvCHDp000001_210</name>
    <name evidence="4" type="ORF">CK203_020408</name>
</gene>
<accession>A0A438IIS9</accession>
<evidence type="ECO:0000259" key="3">
    <source>
        <dbReference type="PROSITE" id="PS50878"/>
    </source>
</evidence>
<evidence type="ECO:0000313" key="4">
    <source>
        <dbReference type="EMBL" id="RVW96621.1"/>
    </source>
</evidence>
<dbReference type="EMBL" id="QGNW01000106">
    <property type="protein sequence ID" value="RVW96621.1"/>
    <property type="molecule type" value="Genomic_DNA"/>
</dbReference>
<evidence type="ECO:0000256" key="1">
    <source>
        <dbReference type="SAM" id="MobiDB-lite"/>
    </source>
</evidence>
<evidence type="ECO:0000256" key="2">
    <source>
        <dbReference type="SAM" id="Phobius"/>
    </source>
</evidence>
<proteinExistence type="predicted"/>
<evidence type="ECO:0000313" key="5">
    <source>
        <dbReference type="Proteomes" id="UP000288805"/>
    </source>
</evidence>
<dbReference type="InterPro" id="IPR000477">
    <property type="entry name" value="RT_dom"/>
</dbReference>
<feature type="region of interest" description="Disordered" evidence="1">
    <location>
        <begin position="172"/>
        <end position="200"/>
    </location>
</feature>
<dbReference type="PANTHER" id="PTHR33116:SF78">
    <property type="entry name" value="OS12G0587133 PROTEIN"/>
    <property type="match status" value="1"/>
</dbReference>
<dbReference type="Pfam" id="PF00078">
    <property type="entry name" value="RVT_1"/>
    <property type="match status" value="1"/>
</dbReference>
<dbReference type="InterPro" id="IPR026960">
    <property type="entry name" value="RVT-Znf"/>
</dbReference>
<dbReference type="CDD" id="cd01650">
    <property type="entry name" value="RT_nLTR_like"/>
    <property type="match status" value="1"/>
</dbReference>
<keyword evidence="2" id="KW-0472">Membrane</keyword>
<dbReference type="PANTHER" id="PTHR33116">
    <property type="entry name" value="REVERSE TRANSCRIPTASE ZINC-BINDING DOMAIN-CONTAINING PROTEIN-RELATED-RELATED"/>
    <property type="match status" value="1"/>
</dbReference>
<reference evidence="4 5" key="1">
    <citation type="journal article" date="2018" name="PLoS Genet.">
        <title>Population sequencing reveals clonal diversity and ancestral inbreeding in the grapevine cultivar Chardonnay.</title>
        <authorList>
            <person name="Roach M.J."/>
            <person name="Johnson D.L."/>
            <person name="Bohlmann J."/>
            <person name="van Vuuren H.J."/>
            <person name="Jones S.J."/>
            <person name="Pretorius I.S."/>
            <person name="Schmidt S.A."/>
            <person name="Borneman A.R."/>
        </authorList>
    </citation>
    <scope>NUCLEOTIDE SEQUENCE [LARGE SCALE GENOMIC DNA]</scope>
    <source>
        <strain evidence="5">cv. Chardonnay</strain>
        <tissue evidence="4">Leaf</tissue>
    </source>
</reference>
<sequence>MEKVERILWRVVPGMKRFLILSKTLSFSCLLFPTYISMISWLLRIRSPLSRLLFPSLLSWALVNYVLATFACHSFTNPAILSRIFGSSETRRKISDLGFERHIQILEGFGWTFYFDLCIPLLLMHESCLAWFAALVASCFSSRLQRSSSMKKQIKLIMTWWEDDDYKEEEYGEELRIEEEEEKAEDQLRIEEEEEEEEKEKAEDLKKWMVLKTREDEMKKEEEARREEMMKKVMEKLRKEKEKHKGYRRKWEEEKEEKARLNGELCVATKWADYCQTFLQNYEEERRKWEEERSELTAKLSAAQKSSDLYQQLLHECNPGEWHPSMDGLDFNRIDGEEAARLEEAFTEEEEFHEHGRFVRSLNSTFLVLIPKKTSAEDLRDFRPISLVRGLYKLLAKVLANRLKKVVGNVVSSTQNAFVEGRQILDAALIANEAIDLMLKRNESGVLCKLDIKKAYDHLNWNFLLSVLQRMGFGEKWTGWISWCIFTATFSVLINGTPAGFFNSSRVISSLRIDLDKSEILPVGRVENLKLLALEVGCKVGKLPTSYLGVPLGANHKYVTVWDGVEERFQKRLVKWKRQFISKGGRMTLIRSTFSRGALERKPHLVNWDTVCLDKRKSGLGVRRLSTLNRALLCKWNWRFANERDTLWMCIISRKFREEKGGWYSKDVREGFGVGFWNDIRKEGALLQNKVGFSVGNGRRVKFWKDNWCGNFTLCNSFPSLYAFATYKEVWIKEMWDHSREKGVWSPSFSKPFNDYEVEEVERLLLTILGRRLNPLMEDRMLWKETNDGIFSVKSLYNILVSRRGVQSPINVIWNPCVPTKVCFFAWEAFWGKVLTLDQLKKRGRCLANRCFLCCEEEESIDHILIQCFRARVLWELLFALFGVTWVLPYSVRDTLSGWCGFNLGKKRRKVWKVAPLCIFWVVWKERNRIAFDNEELSMNRC</sequence>
<keyword evidence="2" id="KW-1133">Transmembrane helix</keyword>
<feature type="domain" description="Reverse transcriptase" evidence="3">
    <location>
        <begin position="351"/>
        <end position="613"/>
    </location>
</feature>
<name>A0A438IIS9_VITVI</name>